<feature type="zinc finger region" description="C3H1-type" evidence="5">
    <location>
        <begin position="80"/>
        <end position="108"/>
    </location>
</feature>
<feature type="zinc finger region" description="C3H1-type" evidence="5">
    <location>
        <begin position="125"/>
        <end position="153"/>
    </location>
</feature>
<dbReference type="Proteomes" id="UP000046393">
    <property type="component" value="Unplaced"/>
</dbReference>
<evidence type="ECO:0000256" key="5">
    <source>
        <dbReference type="PROSITE-ProRule" id="PRU00723"/>
    </source>
</evidence>
<evidence type="ECO:0000256" key="1">
    <source>
        <dbReference type="ARBA" id="ARBA00022723"/>
    </source>
</evidence>
<keyword evidence="4 5" id="KW-0862">Zinc</keyword>
<keyword evidence="2" id="KW-0677">Repeat</keyword>
<feature type="domain" description="C3H1-type" evidence="6">
    <location>
        <begin position="80"/>
        <end position="108"/>
    </location>
</feature>
<dbReference type="SUPFAM" id="SSF90229">
    <property type="entry name" value="CCCH zinc finger"/>
    <property type="match status" value="2"/>
</dbReference>
<dbReference type="Gene3D" id="4.10.1000.10">
    <property type="entry name" value="Zinc finger, CCCH-type"/>
    <property type="match status" value="2"/>
</dbReference>
<evidence type="ECO:0000259" key="6">
    <source>
        <dbReference type="PROSITE" id="PS50103"/>
    </source>
</evidence>
<dbReference type="STRING" id="451379.A0A0N5AGU7"/>
<dbReference type="AlphaFoldDB" id="A0A0N5AGU7"/>
<organism evidence="7 8">
    <name type="scientific">Syphacia muris</name>
    <dbReference type="NCBI Taxonomy" id="451379"/>
    <lineage>
        <taxon>Eukaryota</taxon>
        <taxon>Metazoa</taxon>
        <taxon>Ecdysozoa</taxon>
        <taxon>Nematoda</taxon>
        <taxon>Chromadorea</taxon>
        <taxon>Rhabditida</taxon>
        <taxon>Spirurina</taxon>
        <taxon>Oxyuridomorpha</taxon>
        <taxon>Oxyuroidea</taxon>
        <taxon>Oxyuridae</taxon>
        <taxon>Syphacia</taxon>
    </lineage>
</organism>
<dbReference type="SMART" id="SM00356">
    <property type="entry name" value="ZnF_C3H1"/>
    <property type="match status" value="2"/>
</dbReference>
<dbReference type="WBParaSite" id="SMUV_0000357001-mRNA-1">
    <property type="protein sequence ID" value="SMUV_0000357001-mRNA-1"/>
    <property type="gene ID" value="SMUV_0000357001"/>
</dbReference>
<dbReference type="GO" id="GO:0005829">
    <property type="term" value="C:cytosol"/>
    <property type="evidence" value="ECO:0007669"/>
    <property type="project" value="TreeGrafter"/>
</dbReference>
<dbReference type="PANTHER" id="PTHR12547">
    <property type="entry name" value="CCCH ZINC FINGER/TIS11-RELATED"/>
    <property type="match status" value="1"/>
</dbReference>
<dbReference type="Pfam" id="PF00642">
    <property type="entry name" value="zf-CCCH"/>
    <property type="match status" value="2"/>
</dbReference>
<evidence type="ECO:0000313" key="7">
    <source>
        <dbReference type="Proteomes" id="UP000046393"/>
    </source>
</evidence>
<dbReference type="GO" id="GO:0043186">
    <property type="term" value="C:P granule"/>
    <property type="evidence" value="ECO:0007669"/>
    <property type="project" value="UniProtKB-ARBA"/>
</dbReference>
<dbReference type="InterPro" id="IPR000571">
    <property type="entry name" value="Znf_CCCH"/>
</dbReference>
<keyword evidence="3 5" id="KW-0863">Zinc-finger</keyword>
<dbReference type="GO" id="GO:0003730">
    <property type="term" value="F:mRNA 3'-UTR binding"/>
    <property type="evidence" value="ECO:0007669"/>
    <property type="project" value="TreeGrafter"/>
</dbReference>
<sequence>MSASCRQFPSASPLSLPSLTAISPAFSSINSCQFNGKMSKHIRKAQKLTFPLLPPPAISAIISSNQQLVIDRKLKRKAETHKTIPCRAWKDTGRCNYGKHCKFAHGDEDLRKVTEEPVKLFNNPRYRTELCMKYHYLGSCPYGDRCSYIHEQTPKIDLEKCLEELEQSSLAESPSKLEKSESSMTCAEGLVILRTETENTNKSSISDYANDYSDPFTTGGAKENIEFTLYPFMDSFLKHPFCVR</sequence>
<keyword evidence="1 5" id="KW-0479">Metal-binding</keyword>
<protein>
    <submittedName>
        <fullName evidence="8">C3H1-type domain-containing protein</fullName>
    </submittedName>
</protein>
<dbReference type="GO" id="GO:0008270">
    <property type="term" value="F:zinc ion binding"/>
    <property type="evidence" value="ECO:0007669"/>
    <property type="project" value="UniProtKB-KW"/>
</dbReference>
<keyword evidence="7" id="KW-1185">Reference proteome</keyword>
<evidence type="ECO:0000313" key="8">
    <source>
        <dbReference type="WBParaSite" id="SMUV_0000357001-mRNA-1"/>
    </source>
</evidence>
<reference evidence="8" key="1">
    <citation type="submission" date="2017-02" db="UniProtKB">
        <authorList>
            <consortium name="WormBaseParasite"/>
        </authorList>
    </citation>
    <scope>IDENTIFICATION</scope>
</reference>
<dbReference type="PROSITE" id="PS50103">
    <property type="entry name" value="ZF_C3H1"/>
    <property type="match status" value="2"/>
</dbReference>
<evidence type="ECO:0000256" key="4">
    <source>
        <dbReference type="ARBA" id="ARBA00022833"/>
    </source>
</evidence>
<dbReference type="InterPro" id="IPR045877">
    <property type="entry name" value="ZFP36-like"/>
</dbReference>
<feature type="domain" description="C3H1-type" evidence="6">
    <location>
        <begin position="125"/>
        <end position="153"/>
    </location>
</feature>
<accession>A0A0N5AGU7</accession>
<evidence type="ECO:0000256" key="3">
    <source>
        <dbReference type="ARBA" id="ARBA00022771"/>
    </source>
</evidence>
<dbReference type="PANTHER" id="PTHR12547:SF185">
    <property type="entry name" value="C3H1-TYPE DOMAIN-CONTAINING PROTEIN"/>
    <property type="match status" value="1"/>
</dbReference>
<evidence type="ECO:0000256" key="2">
    <source>
        <dbReference type="ARBA" id="ARBA00022737"/>
    </source>
</evidence>
<name>A0A0N5AGU7_9BILA</name>
<proteinExistence type="predicted"/>
<dbReference type="InterPro" id="IPR036855">
    <property type="entry name" value="Znf_CCCH_sf"/>
</dbReference>